<dbReference type="AlphaFoldDB" id="A0A6N9HI26"/>
<dbReference type="Gene3D" id="3.30.420.270">
    <property type="match status" value="1"/>
</dbReference>
<evidence type="ECO:0000313" key="10">
    <source>
        <dbReference type="Proteomes" id="UP000448575"/>
    </source>
</evidence>
<gene>
    <name evidence="9" type="ORF">GTP41_14265</name>
</gene>
<protein>
    <submittedName>
        <fullName evidence="9">Biopolymer transporter ExbD</fullName>
    </submittedName>
</protein>
<proteinExistence type="inferred from homology"/>
<evidence type="ECO:0000256" key="2">
    <source>
        <dbReference type="ARBA" id="ARBA00005811"/>
    </source>
</evidence>
<dbReference type="EMBL" id="WWCJ01000009">
    <property type="protein sequence ID" value="MYN03258.1"/>
    <property type="molecule type" value="Genomic_DNA"/>
</dbReference>
<feature type="transmembrane region" description="Helical" evidence="8">
    <location>
        <begin position="20"/>
        <end position="38"/>
    </location>
</feature>
<evidence type="ECO:0000256" key="5">
    <source>
        <dbReference type="ARBA" id="ARBA00022989"/>
    </source>
</evidence>
<dbReference type="GO" id="GO:0022857">
    <property type="term" value="F:transmembrane transporter activity"/>
    <property type="evidence" value="ECO:0007669"/>
    <property type="project" value="InterPro"/>
</dbReference>
<accession>A0A6N9HI26</accession>
<keyword evidence="7" id="KW-0653">Protein transport</keyword>
<dbReference type="PANTHER" id="PTHR30558:SF7">
    <property type="entry name" value="TOL-PAL SYSTEM PROTEIN TOLR"/>
    <property type="match status" value="1"/>
</dbReference>
<dbReference type="GO" id="GO:0015031">
    <property type="term" value="P:protein transport"/>
    <property type="evidence" value="ECO:0007669"/>
    <property type="project" value="UniProtKB-KW"/>
</dbReference>
<organism evidence="9 10">
    <name type="scientific">Pseudoduganella guangdongensis</name>
    <dbReference type="NCBI Taxonomy" id="2692179"/>
    <lineage>
        <taxon>Bacteria</taxon>
        <taxon>Pseudomonadati</taxon>
        <taxon>Pseudomonadota</taxon>
        <taxon>Betaproteobacteria</taxon>
        <taxon>Burkholderiales</taxon>
        <taxon>Oxalobacteraceae</taxon>
        <taxon>Telluria group</taxon>
        <taxon>Pseudoduganella</taxon>
    </lineage>
</organism>
<evidence type="ECO:0000256" key="3">
    <source>
        <dbReference type="ARBA" id="ARBA00022475"/>
    </source>
</evidence>
<dbReference type="Proteomes" id="UP000448575">
    <property type="component" value="Unassembled WGS sequence"/>
</dbReference>
<dbReference type="PANTHER" id="PTHR30558">
    <property type="entry name" value="EXBD MEMBRANE COMPONENT OF PMF-DRIVEN MACROMOLECULE IMPORT SYSTEM"/>
    <property type="match status" value="1"/>
</dbReference>
<keyword evidence="5 8" id="KW-1133">Transmembrane helix</keyword>
<dbReference type="GO" id="GO:0005886">
    <property type="term" value="C:plasma membrane"/>
    <property type="evidence" value="ECO:0007669"/>
    <property type="project" value="UniProtKB-SubCell"/>
</dbReference>
<comment type="caution">
    <text evidence="9">The sequence shown here is derived from an EMBL/GenBank/DDBJ whole genome shotgun (WGS) entry which is preliminary data.</text>
</comment>
<evidence type="ECO:0000256" key="6">
    <source>
        <dbReference type="ARBA" id="ARBA00023136"/>
    </source>
</evidence>
<reference evidence="9 10" key="1">
    <citation type="submission" date="2019-12" db="EMBL/GenBank/DDBJ databases">
        <title>Novel species isolated from a subtropical stream in China.</title>
        <authorList>
            <person name="Lu H."/>
        </authorList>
    </citation>
    <scope>NUCLEOTIDE SEQUENCE [LARGE SCALE GENOMIC DNA]</scope>
    <source>
        <strain evidence="9 10">DS3</strain>
    </source>
</reference>
<evidence type="ECO:0000256" key="1">
    <source>
        <dbReference type="ARBA" id="ARBA00004162"/>
    </source>
</evidence>
<keyword evidence="6 8" id="KW-0472">Membrane</keyword>
<evidence type="ECO:0000313" key="9">
    <source>
        <dbReference type="EMBL" id="MYN03258.1"/>
    </source>
</evidence>
<comment type="similarity">
    <text evidence="2 7">Belongs to the ExbD/TolR family.</text>
</comment>
<keyword evidence="3" id="KW-1003">Cell membrane</keyword>
<evidence type="ECO:0000256" key="7">
    <source>
        <dbReference type="RuleBase" id="RU003879"/>
    </source>
</evidence>
<name>A0A6N9HI26_9BURK</name>
<evidence type="ECO:0000256" key="4">
    <source>
        <dbReference type="ARBA" id="ARBA00022692"/>
    </source>
</evidence>
<keyword evidence="10" id="KW-1185">Reference proteome</keyword>
<comment type="subcellular location">
    <subcellularLocation>
        <location evidence="1">Cell membrane</location>
        <topology evidence="1">Single-pass membrane protein</topology>
    </subcellularLocation>
    <subcellularLocation>
        <location evidence="7">Cell membrane</location>
        <topology evidence="7">Single-pass type II membrane protein</topology>
    </subcellularLocation>
</comment>
<evidence type="ECO:0000256" key="8">
    <source>
        <dbReference type="SAM" id="Phobius"/>
    </source>
</evidence>
<dbReference type="Pfam" id="PF02472">
    <property type="entry name" value="ExbD"/>
    <property type="match status" value="1"/>
</dbReference>
<sequence>MRFQRTQEAEPLNQLNMTPLIDVMLVLIIMLIVTIPKAHHSIGMDMPRGGVATQTVAQTLEVDFDGTLWWNGAQLASRAALEEKFTSLASDDSVQLRSNGLAPYSVVAGVLSSAQRHGIRNIALIGNERFQ</sequence>
<dbReference type="RefSeq" id="WP_161026230.1">
    <property type="nucleotide sequence ID" value="NZ_WWCJ01000009.1"/>
</dbReference>
<keyword evidence="4 7" id="KW-0812">Transmembrane</keyword>
<keyword evidence="7" id="KW-0813">Transport</keyword>
<dbReference type="InterPro" id="IPR003400">
    <property type="entry name" value="ExbD"/>
</dbReference>